<feature type="signal peptide" evidence="1">
    <location>
        <begin position="1"/>
        <end position="22"/>
    </location>
</feature>
<proteinExistence type="predicted"/>
<dbReference type="SUPFAM" id="SSF82153">
    <property type="entry name" value="FAS1 domain"/>
    <property type="match status" value="1"/>
</dbReference>
<keyword evidence="4" id="KW-1185">Reference proteome</keyword>
<dbReference type="Proteomes" id="UP000199372">
    <property type="component" value="Unassembled WGS sequence"/>
</dbReference>
<dbReference type="PANTHER" id="PTHR10900:SF77">
    <property type="entry name" value="FI19380P1"/>
    <property type="match status" value="1"/>
</dbReference>
<dbReference type="RefSeq" id="WP_073126568.1">
    <property type="nucleotide sequence ID" value="NZ_FOCM01000003.1"/>
</dbReference>
<dbReference type="PROSITE" id="PS50213">
    <property type="entry name" value="FAS1"/>
    <property type="match status" value="1"/>
</dbReference>
<dbReference type="Pfam" id="PF02469">
    <property type="entry name" value="Fasciclin"/>
    <property type="match status" value="1"/>
</dbReference>
<dbReference type="InterPro" id="IPR000782">
    <property type="entry name" value="FAS1_domain"/>
</dbReference>
<keyword evidence="1" id="KW-0732">Signal</keyword>
<accession>A0A1H8EJT0</accession>
<dbReference type="SMART" id="SM00554">
    <property type="entry name" value="FAS1"/>
    <property type="match status" value="1"/>
</dbReference>
<feature type="chain" id="PRO_5011714854" evidence="1">
    <location>
        <begin position="23"/>
        <end position="163"/>
    </location>
</feature>
<dbReference type="AlphaFoldDB" id="A0A1H8EJT0"/>
<dbReference type="OrthoDB" id="9800666at2"/>
<feature type="domain" description="FAS1" evidence="2">
    <location>
        <begin position="26"/>
        <end position="157"/>
    </location>
</feature>
<gene>
    <name evidence="3" type="ORF">SAMN04488011_1034</name>
</gene>
<reference evidence="4" key="1">
    <citation type="submission" date="2016-10" db="EMBL/GenBank/DDBJ databases">
        <authorList>
            <person name="Varghese N."/>
            <person name="Submissions S."/>
        </authorList>
    </citation>
    <scope>NUCLEOTIDE SEQUENCE [LARGE SCALE GENOMIC DNA]</scope>
    <source>
        <strain evidence="4">DSM 26893</strain>
    </source>
</reference>
<name>A0A1H8EJT0_9RHOB</name>
<dbReference type="EMBL" id="FOCM01000003">
    <property type="protein sequence ID" value="SEN19656.1"/>
    <property type="molecule type" value="Genomic_DNA"/>
</dbReference>
<protein>
    <submittedName>
        <fullName evidence="3">Uncaracterized surface protein containing fasciclin (FAS1) repeats</fullName>
    </submittedName>
</protein>
<organism evidence="3 4">
    <name type="scientific">Palleronia pelagia</name>
    <dbReference type="NCBI Taxonomy" id="387096"/>
    <lineage>
        <taxon>Bacteria</taxon>
        <taxon>Pseudomonadati</taxon>
        <taxon>Pseudomonadota</taxon>
        <taxon>Alphaproteobacteria</taxon>
        <taxon>Rhodobacterales</taxon>
        <taxon>Roseobacteraceae</taxon>
        <taxon>Palleronia</taxon>
    </lineage>
</organism>
<evidence type="ECO:0000256" key="1">
    <source>
        <dbReference type="SAM" id="SignalP"/>
    </source>
</evidence>
<dbReference type="FunFam" id="2.30.180.10:FF:000019">
    <property type="entry name" value="Cell surface lipoprotein"/>
    <property type="match status" value="1"/>
</dbReference>
<evidence type="ECO:0000313" key="4">
    <source>
        <dbReference type="Proteomes" id="UP000199372"/>
    </source>
</evidence>
<dbReference type="InterPro" id="IPR050904">
    <property type="entry name" value="Adhesion/Biosynth-related"/>
</dbReference>
<evidence type="ECO:0000259" key="2">
    <source>
        <dbReference type="PROSITE" id="PS50213"/>
    </source>
</evidence>
<dbReference type="InterPro" id="IPR036378">
    <property type="entry name" value="FAS1_dom_sf"/>
</dbReference>
<evidence type="ECO:0000313" key="3">
    <source>
        <dbReference type="EMBL" id="SEN19656.1"/>
    </source>
</evidence>
<dbReference type="Gene3D" id="2.30.180.10">
    <property type="entry name" value="FAS1 domain"/>
    <property type="match status" value="1"/>
</dbReference>
<dbReference type="GO" id="GO:0005615">
    <property type="term" value="C:extracellular space"/>
    <property type="evidence" value="ECO:0007669"/>
    <property type="project" value="TreeGrafter"/>
</dbReference>
<dbReference type="PANTHER" id="PTHR10900">
    <property type="entry name" value="PERIOSTIN-RELATED"/>
    <property type="match status" value="1"/>
</dbReference>
<sequence>MFRRTLLSMTAAAAIAAPAAYAGEHSMNIVETAQNTEGFSTLVAAIEAAGLAETLSGEGPFTVFAPTDEAFAALPEGTLDELLMEENQEQLAAILTYHVLPQAVMAGDISGDMEVETVNGAEASVSTGGGVTYEGANVVDTDIEASNGVIHVIDSVVLPPEDM</sequence>